<evidence type="ECO:0000256" key="1">
    <source>
        <dbReference type="SAM" id="MobiDB-lite"/>
    </source>
</evidence>
<dbReference type="RefSeq" id="WP_108402302.1">
    <property type="nucleotide sequence ID" value="NZ_NESP01000001.1"/>
</dbReference>
<feature type="region of interest" description="Disordered" evidence="1">
    <location>
        <begin position="1"/>
        <end position="34"/>
    </location>
</feature>
<evidence type="ECO:0000313" key="4">
    <source>
        <dbReference type="Proteomes" id="UP000251341"/>
    </source>
</evidence>
<feature type="compositionally biased region" description="Polar residues" evidence="1">
    <location>
        <begin position="376"/>
        <end position="389"/>
    </location>
</feature>
<gene>
    <name evidence="3" type="ORF">B9Z44_09545</name>
</gene>
<evidence type="ECO:0000313" key="3">
    <source>
        <dbReference type="EMBL" id="PUE59796.1"/>
    </source>
</evidence>
<feature type="compositionally biased region" description="Polar residues" evidence="1">
    <location>
        <begin position="528"/>
        <end position="548"/>
    </location>
</feature>
<dbReference type="PANTHER" id="PTHR37533">
    <property type="entry name" value="FLAGELLAR HOOK-LENGTH CONTROL PROTEIN"/>
    <property type="match status" value="1"/>
</dbReference>
<accession>A0A315EPE4</accession>
<feature type="compositionally biased region" description="Low complexity" evidence="1">
    <location>
        <begin position="513"/>
        <end position="522"/>
    </location>
</feature>
<keyword evidence="4" id="KW-1185">Reference proteome</keyword>
<sequence length="560" mass="57855">MNLSSYLQMPPAPSVPTNPSHAVPQGTRTGVGPSAGAHLGFDFAQVMARQMARLVPQERQTFAADVPEAPEQDAANTSDARPVEDRHSTDRPERATRETRADNEASPADDDTDGPTAHARTRNKTTKTKPTDTDALLESLMQGAPVVPAAVVPTAVTPASPVAVTPVPEAQAAAPLAAPVSLQTIELSPQMRIITDPQKAPSPESLAAFAKSMGLDESEIQNLLSQQPATPATVLSGAHSTTSAGVPNALQAAMNTMLNGAPTTDTAVAAQLAAMTDVAAQTPVVASGAGLAAAATTLAAPAMPGLTPTDMAAIEQLQITVLPAAVLPVNTAVTNTPMPSTIDMLSLLGTGVDEQDVSALLSRFSEDAGSEGNPDQHPSQGEGNHFSSFSQALNNTQNAANSVPANAAQATSANMGEVYDQLSDKMATEMAARMHKQLSDGEWKMKFGLRPSNLGGVEIQLEMKDGKLDAVFRADNPLTRDLLQNSSQRLREALGNFGINAGQVQVGQGGGNAQHNNSGNAAKHSQVRDNSSSQVKGSGDASSATSARNKANASLLDLYA</sequence>
<proteinExistence type="predicted"/>
<comment type="caution">
    <text evidence="3">The sequence shown here is derived from an EMBL/GenBank/DDBJ whole genome shotgun (WGS) entry which is preliminary data.</text>
</comment>
<dbReference type="Gene3D" id="3.30.750.140">
    <property type="match status" value="1"/>
</dbReference>
<evidence type="ECO:0000259" key="2">
    <source>
        <dbReference type="Pfam" id="PF02120"/>
    </source>
</evidence>
<feature type="region of interest" description="Disordered" evidence="1">
    <location>
        <begin position="58"/>
        <end position="131"/>
    </location>
</feature>
<feature type="compositionally biased region" description="Basic and acidic residues" evidence="1">
    <location>
        <begin position="81"/>
        <end position="103"/>
    </location>
</feature>
<dbReference type="InterPro" id="IPR052563">
    <property type="entry name" value="FliK"/>
</dbReference>
<name>A0A315EPE4_9BURK</name>
<dbReference type="Pfam" id="PF02120">
    <property type="entry name" value="Flg_hook"/>
    <property type="match status" value="1"/>
</dbReference>
<organism evidence="3 4">
    <name type="scientific">Limnohabitans curvus</name>
    <dbReference type="NCBI Taxonomy" id="323423"/>
    <lineage>
        <taxon>Bacteria</taxon>
        <taxon>Pseudomonadati</taxon>
        <taxon>Pseudomonadota</taxon>
        <taxon>Betaproteobacteria</taxon>
        <taxon>Burkholderiales</taxon>
        <taxon>Comamonadaceae</taxon>
        <taxon>Limnohabitans</taxon>
    </lineage>
</organism>
<feature type="region of interest" description="Disordered" evidence="1">
    <location>
        <begin position="507"/>
        <end position="548"/>
    </location>
</feature>
<feature type="domain" description="Flagellar hook-length control protein-like C-terminal" evidence="2">
    <location>
        <begin position="434"/>
        <end position="514"/>
    </location>
</feature>
<dbReference type="Proteomes" id="UP000251341">
    <property type="component" value="Unassembled WGS sequence"/>
</dbReference>
<dbReference type="EMBL" id="NESP01000001">
    <property type="protein sequence ID" value="PUE59796.1"/>
    <property type="molecule type" value="Genomic_DNA"/>
</dbReference>
<protein>
    <recommendedName>
        <fullName evidence="2">Flagellar hook-length control protein-like C-terminal domain-containing protein</fullName>
    </recommendedName>
</protein>
<dbReference type="AlphaFoldDB" id="A0A315EPE4"/>
<dbReference type="InterPro" id="IPR021136">
    <property type="entry name" value="Flagellar_hook_control-like_C"/>
</dbReference>
<feature type="region of interest" description="Disordered" evidence="1">
    <location>
        <begin position="366"/>
        <end position="389"/>
    </location>
</feature>
<dbReference type="CDD" id="cd17470">
    <property type="entry name" value="T3SS_Flik_C"/>
    <property type="match status" value="1"/>
</dbReference>
<dbReference type="InterPro" id="IPR038610">
    <property type="entry name" value="FliK-like_C_sf"/>
</dbReference>
<reference evidence="3 4" key="1">
    <citation type="submission" date="2017-04" db="EMBL/GenBank/DDBJ databases">
        <title>Unexpected and diverse lifestyles within the genus Limnohabitans.</title>
        <authorList>
            <person name="Kasalicky V."/>
            <person name="Mehrshad M."/>
            <person name="Andrei S.-A."/>
            <person name="Salcher M."/>
            <person name="Kratochvilova H."/>
            <person name="Simek K."/>
            <person name="Ghai R."/>
        </authorList>
    </citation>
    <scope>NUCLEOTIDE SEQUENCE [LARGE SCALE GENOMIC DNA]</scope>
    <source>
        <strain evidence="3 4">MWH-C5</strain>
    </source>
</reference>
<dbReference type="PANTHER" id="PTHR37533:SF2">
    <property type="entry name" value="FLAGELLAR HOOK-LENGTH CONTROL PROTEIN"/>
    <property type="match status" value="1"/>
</dbReference>